<reference evidence="2 3" key="1">
    <citation type="journal article" date="2018" name="PLoS Genet.">
        <title>Population sequencing reveals clonal diversity and ancestral inbreeding in the grapevine cultivar Chardonnay.</title>
        <authorList>
            <person name="Roach M.J."/>
            <person name="Johnson D.L."/>
            <person name="Bohlmann J."/>
            <person name="van Vuuren H.J."/>
            <person name="Jones S.J."/>
            <person name="Pretorius I.S."/>
            <person name="Schmidt S.A."/>
            <person name="Borneman A.R."/>
        </authorList>
    </citation>
    <scope>NUCLEOTIDE SEQUENCE [LARGE SCALE GENOMIC DNA]</scope>
    <source>
        <strain evidence="3">cv. Chardonnay</strain>
        <tissue evidence="2">Leaf</tissue>
    </source>
</reference>
<dbReference type="Proteomes" id="UP000288805">
    <property type="component" value="Unassembled WGS sequence"/>
</dbReference>
<feature type="compositionally biased region" description="Basic residues" evidence="1">
    <location>
        <begin position="237"/>
        <end position="247"/>
    </location>
</feature>
<evidence type="ECO:0000313" key="3">
    <source>
        <dbReference type="Proteomes" id="UP000288805"/>
    </source>
</evidence>
<dbReference type="Gene3D" id="3.30.420.10">
    <property type="entry name" value="Ribonuclease H-like superfamily/Ribonuclease H"/>
    <property type="match status" value="1"/>
</dbReference>
<dbReference type="EMBL" id="QGNW01000149">
    <property type="protein sequence ID" value="RVW91115.1"/>
    <property type="molecule type" value="Genomic_DNA"/>
</dbReference>
<accession>A0A438I323</accession>
<dbReference type="InterPro" id="IPR036397">
    <property type="entry name" value="RNaseH_sf"/>
</dbReference>
<comment type="caution">
    <text evidence="2">The sequence shown here is derived from an EMBL/GenBank/DDBJ whole genome shotgun (WGS) entry which is preliminary data.</text>
</comment>
<sequence>MKAMNTSRRDWFVKLHDSLWAYRTTYKTILGMSPYRLVYGEACHLPVEVQYKAWWVIKTLNMDLNRAGMKRFLDLNEMEELRNDAYINSNIAKRRFKRWHDQLVSAKNSRRDKESCFMTLSSTSSGKIEVKVDRSFTIQQVYSNGVVELFNSTGTFKVNGQRLKPFLEPFSKDKEEINLFEPHQAERKWQGQVSPLLGKHLSLSAPTIPSSEGGIPLALLSGYLTRRPPTSSPSKPSVHRIPPKRVRTSGPGETSRHVHLILRAQRILSILPALLRKPSSRGLWLQPPIEGNSDCRARSFHSELI</sequence>
<evidence type="ECO:0000256" key="1">
    <source>
        <dbReference type="SAM" id="MobiDB-lite"/>
    </source>
</evidence>
<organism evidence="2 3">
    <name type="scientific">Vitis vinifera</name>
    <name type="common">Grape</name>
    <dbReference type="NCBI Taxonomy" id="29760"/>
    <lineage>
        <taxon>Eukaryota</taxon>
        <taxon>Viridiplantae</taxon>
        <taxon>Streptophyta</taxon>
        <taxon>Embryophyta</taxon>
        <taxon>Tracheophyta</taxon>
        <taxon>Spermatophyta</taxon>
        <taxon>Magnoliopsida</taxon>
        <taxon>eudicotyledons</taxon>
        <taxon>Gunneridae</taxon>
        <taxon>Pentapetalae</taxon>
        <taxon>rosids</taxon>
        <taxon>Vitales</taxon>
        <taxon>Vitaceae</taxon>
        <taxon>Viteae</taxon>
        <taxon>Vitis</taxon>
    </lineage>
</organism>
<feature type="region of interest" description="Disordered" evidence="1">
    <location>
        <begin position="227"/>
        <end position="254"/>
    </location>
</feature>
<dbReference type="PANTHER" id="PTHR48475:SF1">
    <property type="entry name" value="RNASE H TYPE-1 DOMAIN-CONTAINING PROTEIN"/>
    <property type="match status" value="1"/>
</dbReference>
<dbReference type="AlphaFoldDB" id="A0A438I323"/>
<name>A0A438I323_VITVI</name>
<feature type="compositionally biased region" description="Low complexity" evidence="1">
    <location>
        <begin position="227"/>
        <end position="236"/>
    </location>
</feature>
<proteinExistence type="predicted"/>
<evidence type="ECO:0000313" key="2">
    <source>
        <dbReference type="EMBL" id="RVW91115.1"/>
    </source>
</evidence>
<gene>
    <name evidence="2" type="ORF">CK203_039890</name>
</gene>
<protein>
    <submittedName>
        <fullName evidence="2">Uncharacterized protein</fullName>
    </submittedName>
</protein>
<dbReference type="PANTHER" id="PTHR48475">
    <property type="entry name" value="RIBONUCLEASE H"/>
    <property type="match status" value="1"/>
</dbReference>
<dbReference type="GO" id="GO:0003676">
    <property type="term" value="F:nucleic acid binding"/>
    <property type="evidence" value="ECO:0007669"/>
    <property type="project" value="InterPro"/>
</dbReference>